<gene>
    <name evidence="2" type="ORF">C7H19_00085</name>
</gene>
<dbReference type="Pfam" id="PF13649">
    <property type="entry name" value="Methyltransf_25"/>
    <property type="match status" value="1"/>
</dbReference>
<dbReference type="SUPFAM" id="SSF53335">
    <property type="entry name" value="S-adenosyl-L-methionine-dependent methyltransferases"/>
    <property type="match status" value="1"/>
</dbReference>
<comment type="caution">
    <text evidence="2">The sequence shown here is derived from an EMBL/GenBank/DDBJ whole genome shotgun (WGS) entry which is preliminary data.</text>
</comment>
<dbReference type="InterPro" id="IPR041698">
    <property type="entry name" value="Methyltransf_25"/>
</dbReference>
<dbReference type="GO" id="GO:0008168">
    <property type="term" value="F:methyltransferase activity"/>
    <property type="evidence" value="ECO:0007669"/>
    <property type="project" value="UniProtKB-KW"/>
</dbReference>
<evidence type="ECO:0000313" key="2">
    <source>
        <dbReference type="EMBL" id="PSF39226.1"/>
    </source>
</evidence>
<sequence length="209" mass="24162">MNTQLTLNDPLVNRNWADYYDAVRGHPPRNTLITALNLFDAQENFGNKLAVDLGCGDGRDTIELIRRNWNVLAIDGERTAITRLKNRSDLDHTLLQTQIIRFEVLKLPLETDLINASFSLPFCPSSAFFTLWEKIVKSLRSGGRFSGQFFGDRDSWAIYPSMTHLSCQQVEILLKPFEVELFQEQEQDGLTPLKENRHWHIFQIVARKR</sequence>
<evidence type="ECO:0000313" key="3">
    <source>
        <dbReference type="Proteomes" id="UP000239001"/>
    </source>
</evidence>
<dbReference type="OrthoDB" id="9804312at2"/>
<protein>
    <submittedName>
        <fullName evidence="2">Class I SAM-dependent methyltransferase</fullName>
    </submittedName>
</protein>
<dbReference type="EMBL" id="PXOH01000001">
    <property type="protein sequence ID" value="PSF39226.1"/>
    <property type="molecule type" value="Genomic_DNA"/>
</dbReference>
<proteinExistence type="predicted"/>
<organism evidence="2 3">
    <name type="scientific">Aphanothece hegewaldii CCALA 016</name>
    <dbReference type="NCBI Taxonomy" id="2107694"/>
    <lineage>
        <taxon>Bacteria</taxon>
        <taxon>Bacillati</taxon>
        <taxon>Cyanobacteriota</taxon>
        <taxon>Cyanophyceae</taxon>
        <taxon>Oscillatoriophycideae</taxon>
        <taxon>Chroococcales</taxon>
        <taxon>Aphanothecaceae</taxon>
        <taxon>Aphanothece</taxon>
    </lineage>
</organism>
<dbReference type="CDD" id="cd02440">
    <property type="entry name" value="AdoMet_MTases"/>
    <property type="match status" value="1"/>
</dbReference>
<accession>A0A2T1M338</accession>
<reference evidence="2 3" key="1">
    <citation type="submission" date="2018-03" db="EMBL/GenBank/DDBJ databases">
        <title>The ancient ancestry and fast evolution of plastids.</title>
        <authorList>
            <person name="Moore K.R."/>
            <person name="Magnabosco C."/>
            <person name="Momper L."/>
            <person name="Gold D.A."/>
            <person name="Bosak T."/>
            <person name="Fournier G.P."/>
        </authorList>
    </citation>
    <scope>NUCLEOTIDE SEQUENCE [LARGE SCALE GENOMIC DNA]</scope>
    <source>
        <strain evidence="2 3">CCALA 016</strain>
    </source>
</reference>
<feature type="domain" description="Methyltransferase" evidence="1">
    <location>
        <begin position="51"/>
        <end position="143"/>
    </location>
</feature>
<dbReference type="GO" id="GO:0032259">
    <property type="term" value="P:methylation"/>
    <property type="evidence" value="ECO:0007669"/>
    <property type="project" value="UniProtKB-KW"/>
</dbReference>
<evidence type="ECO:0000259" key="1">
    <source>
        <dbReference type="Pfam" id="PF13649"/>
    </source>
</evidence>
<keyword evidence="2" id="KW-0808">Transferase</keyword>
<reference evidence="2 3" key="2">
    <citation type="submission" date="2018-03" db="EMBL/GenBank/DDBJ databases">
        <authorList>
            <person name="Keele B.F."/>
        </authorList>
    </citation>
    <scope>NUCLEOTIDE SEQUENCE [LARGE SCALE GENOMIC DNA]</scope>
    <source>
        <strain evidence="2 3">CCALA 016</strain>
    </source>
</reference>
<dbReference type="RefSeq" id="WP_106454849.1">
    <property type="nucleotide sequence ID" value="NZ_PXOH01000001.1"/>
</dbReference>
<dbReference type="Gene3D" id="3.40.50.150">
    <property type="entry name" value="Vaccinia Virus protein VP39"/>
    <property type="match status" value="1"/>
</dbReference>
<dbReference type="AlphaFoldDB" id="A0A2T1M338"/>
<keyword evidence="3" id="KW-1185">Reference proteome</keyword>
<dbReference type="InterPro" id="IPR029063">
    <property type="entry name" value="SAM-dependent_MTases_sf"/>
</dbReference>
<dbReference type="Proteomes" id="UP000239001">
    <property type="component" value="Unassembled WGS sequence"/>
</dbReference>
<name>A0A2T1M338_9CHRO</name>
<keyword evidence="2" id="KW-0489">Methyltransferase</keyword>